<dbReference type="Pfam" id="PF00307">
    <property type="entry name" value="CH"/>
    <property type="match status" value="1"/>
</dbReference>
<evidence type="ECO:0000313" key="2">
    <source>
        <dbReference type="WBParaSite" id="TTAC_0001081301-mRNA-1"/>
    </source>
</evidence>
<dbReference type="PROSITE" id="PS50021">
    <property type="entry name" value="CH"/>
    <property type="match status" value="1"/>
</dbReference>
<dbReference type="STRING" id="6205.A0A0R3XB86"/>
<organism evidence="2">
    <name type="scientific">Hydatigena taeniaeformis</name>
    <name type="common">Feline tapeworm</name>
    <name type="synonym">Taenia taeniaeformis</name>
    <dbReference type="NCBI Taxonomy" id="6205"/>
    <lineage>
        <taxon>Eukaryota</taxon>
        <taxon>Metazoa</taxon>
        <taxon>Spiralia</taxon>
        <taxon>Lophotrochozoa</taxon>
        <taxon>Platyhelminthes</taxon>
        <taxon>Cestoda</taxon>
        <taxon>Eucestoda</taxon>
        <taxon>Cyclophyllidea</taxon>
        <taxon>Taeniidae</taxon>
        <taxon>Hydatigera</taxon>
    </lineage>
</organism>
<evidence type="ECO:0000259" key="1">
    <source>
        <dbReference type="PROSITE" id="PS50021"/>
    </source>
</evidence>
<accession>A0A0R3XB86</accession>
<name>A0A0R3XB86_HYDTA</name>
<protein>
    <submittedName>
        <fullName evidence="2">Calponin-homology (CH) domain-containing protein</fullName>
    </submittedName>
</protein>
<reference evidence="2" key="1">
    <citation type="submission" date="2017-02" db="UniProtKB">
        <authorList>
            <consortium name="WormBaseParasite"/>
        </authorList>
    </citation>
    <scope>IDENTIFICATION</scope>
</reference>
<dbReference type="AlphaFoldDB" id="A0A0R3XB86"/>
<proteinExistence type="predicted"/>
<dbReference type="WBParaSite" id="TTAC_0001081301-mRNA-1">
    <property type="protein sequence ID" value="TTAC_0001081301-mRNA-1"/>
    <property type="gene ID" value="TTAC_0001081301"/>
</dbReference>
<dbReference type="Gene3D" id="1.10.418.10">
    <property type="entry name" value="Calponin-like domain"/>
    <property type="match status" value="1"/>
</dbReference>
<sequence length="503" mass="59019">LPFLKLSHSPFTHQLERKPPAEIKNALLRWCQLKTASYPQINIINFTTSWSDGLAMCALLHRHRPQLLDFATLASTSTSPIKRLAKAFTLAKAAFQIPTIINPADFIACCNDEQCVVTVVATWYYRLNEARGFKKSVSRLAAVLDRAVASSRRMMEYVLKVTALRRWMKTNLRYLEDLTNGIDTHQISTKLTMWRESEKKAKMKDLAQIEFEWLLLRMEKVAWGYSSPSPAPRFAYPTVYRIWKQIDEAEMECVRRVCRDFEVQSQKRQLLDKFYKKVKLHKHWLLECNHMVELAAQRDARGVQSSLQTNPKDGYLSAAVINHERGLVQRSVERNALMRVDAEVHHNQKMQLLLHLHPTDLILRQIHKHWNLLTDTFHRREEGLLTQLRCLDRLHELTSLREEMEAIWRRVSTLHPPESSLHLWKARALIAADKVASRPVEWTFIDQTRNECIFSRCYSQFWAVNWTVQCILLCYHKFFVKVEHISNLQRRICNSLAIIKVRR</sequence>
<dbReference type="InterPro" id="IPR036872">
    <property type="entry name" value="CH_dom_sf"/>
</dbReference>
<dbReference type="SUPFAM" id="SSF47576">
    <property type="entry name" value="Calponin-homology domain, CH-domain"/>
    <property type="match status" value="1"/>
</dbReference>
<dbReference type="PANTHER" id="PTHR11915">
    <property type="entry name" value="SPECTRIN/FILAMIN RELATED CYTOSKELETAL PROTEIN"/>
    <property type="match status" value="1"/>
</dbReference>
<dbReference type="InterPro" id="IPR001715">
    <property type="entry name" value="CH_dom"/>
</dbReference>
<dbReference type="SMART" id="SM00033">
    <property type="entry name" value="CH"/>
    <property type="match status" value="1"/>
</dbReference>
<dbReference type="Gene3D" id="1.20.58.60">
    <property type="match status" value="1"/>
</dbReference>
<feature type="domain" description="Calponin-homology (CH)" evidence="1">
    <location>
        <begin position="21"/>
        <end position="128"/>
    </location>
</feature>